<dbReference type="NCBIfam" id="TIGR02499">
    <property type="entry name" value="HrpE_YscL_not"/>
    <property type="match status" value="1"/>
</dbReference>
<gene>
    <name evidence="9" type="primary">sctL</name>
    <name evidence="9" type="ORF">ABXL37_23650</name>
</gene>
<protein>
    <recommendedName>
        <fullName evidence="6">Type 3 secretion system stator protein</fullName>
    </recommendedName>
</protein>
<dbReference type="RefSeq" id="WP_209927231.1">
    <property type="nucleotide sequence ID" value="NZ_JBEWCH010000017.1"/>
</dbReference>
<feature type="region of interest" description="Disordered" evidence="7">
    <location>
        <begin position="232"/>
        <end position="252"/>
    </location>
</feature>
<accession>A0ABV2CDS0</accession>
<dbReference type="PANTHER" id="PTHR34982:SF4">
    <property type="entry name" value="TYPE 3 SECRETION SYSTEM STATOR PROTEIN"/>
    <property type="match status" value="1"/>
</dbReference>
<evidence type="ECO:0000259" key="8">
    <source>
        <dbReference type="Pfam" id="PF02108"/>
    </source>
</evidence>
<reference evidence="9 10" key="1">
    <citation type="submission" date="2024-06" db="EMBL/GenBank/DDBJ databases">
        <title>Burkholderia sola in Mexico.</title>
        <authorList>
            <person name="Estrada P."/>
        </authorList>
    </citation>
    <scope>NUCLEOTIDE SEQUENCE [LARGE SCALE GENOMIC DNA]</scope>
    <source>
        <strain evidence="9 10">CpTa8-5</strain>
    </source>
</reference>
<evidence type="ECO:0000313" key="10">
    <source>
        <dbReference type="Proteomes" id="UP001548587"/>
    </source>
</evidence>
<sequence>MVIWLRNPQAEGTDLGVGVEGDVLRHERVAAIVEIDAAYAEMRRQCDEALDAARAQARMLLDEARTRADELVERAMREFAQAAERGYDDGLQRGLTDWHERAAAAHAEACRLAPGQHDRLAGLVTLAVEQIVASVEPEALFARAAATVERIVADGSPVHLRVHPSDLAAASAAFDEAAAAWREAGRSVRLCVAADATLAPGACVAETDLGAIDASLSLHLAAMRDSLARAVRSVTEGPSRDAPDARPGDDARAVDAQTGFAGNDEGPIGEYAVGAGEGLADPDARADDGGDGDISDIGNIGDEEGWQDEAAAVQTAGDLRDEGWTDAAYADADAMSI</sequence>
<evidence type="ECO:0000256" key="4">
    <source>
        <dbReference type="ARBA" id="ARBA00022927"/>
    </source>
</evidence>
<evidence type="ECO:0000256" key="3">
    <source>
        <dbReference type="ARBA" id="ARBA00022490"/>
    </source>
</evidence>
<evidence type="ECO:0000256" key="6">
    <source>
        <dbReference type="ARBA" id="ARBA00040494"/>
    </source>
</evidence>
<dbReference type="PANTHER" id="PTHR34982">
    <property type="entry name" value="YOP PROTEINS TRANSLOCATION PROTEIN L"/>
    <property type="match status" value="1"/>
</dbReference>
<comment type="similarity">
    <text evidence="5">Belongs to the SctL stator family.</text>
</comment>
<evidence type="ECO:0000256" key="7">
    <source>
        <dbReference type="SAM" id="MobiDB-lite"/>
    </source>
</evidence>
<dbReference type="InterPro" id="IPR018035">
    <property type="entry name" value="Flagellar_FliH/T3SS_HrpE"/>
</dbReference>
<comment type="subcellular location">
    <subcellularLocation>
        <location evidence="1">Cytoplasm</location>
    </subcellularLocation>
</comment>
<organism evidence="9 10">
    <name type="scientific">Burkholderia sola</name>
    <dbReference type="NCBI Taxonomy" id="2843302"/>
    <lineage>
        <taxon>Bacteria</taxon>
        <taxon>Pseudomonadati</taxon>
        <taxon>Pseudomonadota</taxon>
        <taxon>Betaproteobacteria</taxon>
        <taxon>Burkholderiales</taxon>
        <taxon>Burkholderiaceae</taxon>
        <taxon>Burkholderia</taxon>
        <taxon>Burkholderia cepacia complex</taxon>
    </lineage>
</organism>
<dbReference type="Gene3D" id="1.20.5.2950">
    <property type="match status" value="1"/>
</dbReference>
<evidence type="ECO:0000256" key="1">
    <source>
        <dbReference type="ARBA" id="ARBA00004496"/>
    </source>
</evidence>
<keyword evidence="4" id="KW-0653">Protein transport</keyword>
<feature type="domain" description="Flagellar assembly protein FliH/Type III secretion system HrpE" evidence="8">
    <location>
        <begin position="118"/>
        <end position="217"/>
    </location>
</feature>
<comment type="caution">
    <text evidence="9">The sequence shown here is derived from an EMBL/GenBank/DDBJ whole genome shotgun (WGS) entry which is preliminary data.</text>
</comment>
<dbReference type="InterPro" id="IPR051472">
    <property type="entry name" value="T3SS_Stator/FliH"/>
</dbReference>
<dbReference type="InterPro" id="IPR012842">
    <property type="entry name" value="T3SS_SctL/SctL2"/>
</dbReference>
<feature type="compositionally biased region" description="Basic and acidic residues" evidence="7">
    <location>
        <begin position="238"/>
        <end position="252"/>
    </location>
</feature>
<dbReference type="Pfam" id="PF02108">
    <property type="entry name" value="FliH"/>
    <property type="match status" value="1"/>
</dbReference>
<keyword evidence="10" id="KW-1185">Reference proteome</keyword>
<keyword evidence="3" id="KW-0963">Cytoplasm</keyword>
<evidence type="ECO:0000313" key="9">
    <source>
        <dbReference type="EMBL" id="MET1477253.1"/>
    </source>
</evidence>
<dbReference type="EMBL" id="JBEWCH010000017">
    <property type="protein sequence ID" value="MET1477253.1"/>
    <property type="molecule type" value="Genomic_DNA"/>
</dbReference>
<proteinExistence type="inferred from homology"/>
<dbReference type="Proteomes" id="UP001548587">
    <property type="component" value="Unassembled WGS sequence"/>
</dbReference>
<evidence type="ECO:0000256" key="5">
    <source>
        <dbReference type="ARBA" id="ARBA00024335"/>
    </source>
</evidence>
<keyword evidence="2" id="KW-0813">Transport</keyword>
<name>A0ABV2CDS0_9BURK</name>
<evidence type="ECO:0000256" key="2">
    <source>
        <dbReference type="ARBA" id="ARBA00022448"/>
    </source>
</evidence>